<dbReference type="SFLD" id="SFLDF00027">
    <property type="entry name" value="p-type_atpase"/>
    <property type="match status" value="1"/>
</dbReference>
<dbReference type="PRINTS" id="PR00120">
    <property type="entry name" value="HATPASE"/>
</dbReference>
<dbReference type="OrthoDB" id="1521937at2"/>
<dbReference type="Gene3D" id="2.70.150.10">
    <property type="entry name" value="Calcium-transporting ATPase, cytoplasmic transduction domain A"/>
    <property type="match status" value="1"/>
</dbReference>
<dbReference type="FunFam" id="2.70.150.10:FF:000160">
    <property type="entry name" value="Sarcoplasmic/endoplasmic reticulum calcium ATPase 1"/>
    <property type="match status" value="1"/>
</dbReference>
<evidence type="ECO:0000313" key="14">
    <source>
        <dbReference type="EMBL" id="PKD21094.1"/>
    </source>
</evidence>
<gene>
    <name evidence="14" type="ORF">APR41_11805</name>
</gene>
<protein>
    <submittedName>
        <fullName evidence="14">ATPase P</fullName>
    </submittedName>
</protein>
<dbReference type="PANTHER" id="PTHR43294">
    <property type="entry name" value="SODIUM/POTASSIUM-TRANSPORTING ATPASE SUBUNIT ALPHA"/>
    <property type="match status" value="1"/>
</dbReference>
<sequence>MISEKELSDLRSEAYRLSSKEVVEKLKSDADNGLDKDKIKDRQEKFGKNQLQEKSGKSILSIILSQLNNPVIYLLTAAALIAFLFGDIPEAIVILVVLIVNTIIGFWMEYQAQKSMEAIKKMDKTEITVIRYGKETELDAEEIVPGDILKIDAGDLIPADARLLEANELQIDEAALTGESVPVNKSTEAIDTEKQVADRNNTIYKGTAVTAGTGKAVVFATAMHTEVGNISAMVQEQDKEETPLTTKLNQLTKNLIWVILAMAAAFFLFGWLTDKDLYQLVQTSIAWTIAAIPEGLPIVASIALARGMYRLSKQNVLVKKLSAVETLGETTVIFTDKTGTLTKNKLTVKNFSFPQKDDLKVNWKNEKPEVQDQENSNFQEIFKISVLANDANLEDEGKGNGDPLEIALLKFTKHLDEELYTENKKKERILHKPFDSDTMTMGVAFKSENGQIYVAAKGSSNAILDKSTHILENDEEKDFSKEQKEKWQQKNDELSEDGLRVLAFGFRKTENKPEDEDNFIEKLCFVGLIGFIDPPREEIASSIETCKKAGIKILMVTGDHPGTAKNVGKTVHLFSEDEENNDVTVHGKNLNDKDIQYEEIKDSYVFSRVAPGQKLQLIEIYKENGEIVAMTGDGVNDAPALKKADIGIAMGKRGTQVAQEVADVVLKDDSFDSIINAVAQGRIIFGNIRRFVVYQLSYHLSEILIIAIMSFSLFTLPILPLQLLFLNLLSDVFPALALGVGEGDKKVLDYPPKDPKEPVLKKKNWRQIISYGLIITASISGAYLYSHFILQQSESINNNIAFFSLAFAQFLHVFNLRDGDENMFNNQVTRNKFIWMALLLCITLVLIAYFVPVFADVLSFEKLSLQSWILIGISSIVPLIIIQLIKEIKKDF</sequence>
<dbReference type="InterPro" id="IPR023214">
    <property type="entry name" value="HAD_sf"/>
</dbReference>
<dbReference type="PROSITE" id="PS00154">
    <property type="entry name" value="ATPASE_E1_E2"/>
    <property type="match status" value="1"/>
</dbReference>
<dbReference type="STRING" id="447422.SAMN05660903_02407"/>
<dbReference type="SUPFAM" id="SSF81660">
    <property type="entry name" value="Metal cation-transporting ATPase, ATP-binding domain N"/>
    <property type="match status" value="1"/>
</dbReference>
<evidence type="ECO:0000256" key="7">
    <source>
        <dbReference type="ARBA" id="ARBA00022840"/>
    </source>
</evidence>
<keyword evidence="8" id="KW-0460">Magnesium</keyword>
<dbReference type="GO" id="GO:0005886">
    <property type="term" value="C:plasma membrane"/>
    <property type="evidence" value="ECO:0007669"/>
    <property type="project" value="UniProtKB-SubCell"/>
</dbReference>
<dbReference type="PRINTS" id="PR00119">
    <property type="entry name" value="CATATPASE"/>
</dbReference>
<dbReference type="Proteomes" id="UP000232673">
    <property type="component" value="Unassembled WGS sequence"/>
</dbReference>
<dbReference type="InterPro" id="IPR001757">
    <property type="entry name" value="P_typ_ATPase"/>
</dbReference>
<dbReference type="InterPro" id="IPR023299">
    <property type="entry name" value="ATPase_P-typ_cyto_dom_N"/>
</dbReference>
<keyword evidence="5 12" id="KW-0812">Transmembrane</keyword>
<feature type="transmembrane region" description="Helical" evidence="12">
    <location>
        <begin position="67"/>
        <end position="85"/>
    </location>
</feature>
<proteinExistence type="inferred from homology"/>
<dbReference type="GO" id="GO:1990573">
    <property type="term" value="P:potassium ion import across plasma membrane"/>
    <property type="evidence" value="ECO:0007669"/>
    <property type="project" value="TreeGrafter"/>
</dbReference>
<dbReference type="SUPFAM" id="SSF81665">
    <property type="entry name" value="Calcium ATPase, transmembrane domain M"/>
    <property type="match status" value="1"/>
</dbReference>
<dbReference type="NCBIfam" id="TIGR01494">
    <property type="entry name" value="ATPase_P-type"/>
    <property type="match status" value="2"/>
</dbReference>
<accession>A0A2N0U273</accession>
<dbReference type="GO" id="GO:0036376">
    <property type="term" value="P:sodium ion export across plasma membrane"/>
    <property type="evidence" value="ECO:0007669"/>
    <property type="project" value="TreeGrafter"/>
</dbReference>
<keyword evidence="11 12" id="KW-0472">Membrane</keyword>
<feature type="transmembrane region" description="Helical" evidence="12">
    <location>
        <begin position="91"/>
        <end position="110"/>
    </location>
</feature>
<dbReference type="InterPro" id="IPR036412">
    <property type="entry name" value="HAD-like_sf"/>
</dbReference>
<dbReference type="EMBL" id="LKTS01000002">
    <property type="protein sequence ID" value="PKD21094.1"/>
    <property type="molecule type" value="Genomic_DNA"/>
</dbReference>
<dbReference type="InterPro" id="IPR023298">
    <property type="entry name" value="ATPase_P-typ_TM_dom_sf"/>
</dbReference>
<dbReference type="InterPro" id="IPR044492">
    <property type="entry name" value="P_typ_ATPase_HD_dom"/>
</dbReference>
<dbReference type="Pfam" id="PF00689">
    <property type="entry name" value="Cation_ATPase_C"/>
    <property type="match status" value="1"/>
</dbReference>
<evidence type="ECO:0000256" key="8">
    <source>
        <dbReference type="ARBA" id="ARBA00022842"/>
    </source>
</evidence>
<dbReference type="GO" id="GO:1902600">
    <property type="term" value="P:proton transmembrane transport"/>
    <property type="evidence" value="ECO:0007669"/>
    <property type="project" value="TreeGrafter"/>
</dbReference>
<keyword evidence="9" id="KW-1278">Translocase</keyword>
<dbReference type="SMART" id="SM00831">
    <property type="entry name" value="Cation_ATPase_N"/>
    <property type="match status" value="1"/>
</dbReference>
<dbReference type="GO" id="GO:0005524">
    <property type="term" value="F:ATP binding"/>
    <property type="evidence" value="ECO:0007669"/>
    <property type="project" value="UniProtKB-KW"/>
</dbReference>
<dbReference type="InterPro" id="IPR008250">
    <property type="entry name" value="ATPase_P-typ_transduc_dom_A_sf"/>
</dbReference>
<comment type="subcellular location">
    <subcellularLocation>
        <location evidence="1">Cell membrane</location>
        <topology evidence="1">Multi-pass membrane protein</topology>
    </subcellularLocation>
</comment>
<keyword evidence="6" id="KW-0547">Nucleotide-binding</keyword>
<feature type="transmembrane region" description="Helical" evidence="12">
    <location>
        <begin position="255"/>
        <end position="273"/>
    </location>
</feature>
<evidence type="ECO:0000256" key="6">
    <source>
        <dbReference type="ARBA" id="ARBA00022741"/>
    </source>
</evidence>
<organism evidence="14 15">
    <name type="scientific">Salegentibacter salinarum</name>
    <dbReference type="NCBI Taxonomy" id="447422"/>
    <lineage>
        <taxon>Bacteria</taxon>
        <taxon>Pseudomonadati</taxon>
        <taxon>Bacteroidota</taxon>
        <taxon>Flavobacteriia</taxon>
        <taxon>Flavobacteriales</taxon>
        <taxon>Flavobacteriaceae</taxon>
        <taxon>Salegentibacter</taxon>
    </lineage>
</organism>
<evidence type="ECO:0000256" key="11">
    <source>
        <dbReference type="ARBA" id="ARBA00023136"/>
    </source>
</evidence>
<dbReference type="InterPro" id="IPR018303">
    <property type="entry name" value="ATPase_P-typ_P_site"/>
</dbReference>
<dbReference type="RefSeq" id="WP_079713452.1">
    <property type="nucleotide sequence ID" value="NZ_FUZC01000009.1"/>
</dbReference>
<dbReference type="InterPro" id="IPR050510">
    <property type="entry name" value="Cation_transp_ATPase_P-type"/>
</dbReference>
<evidence type="ECO:0000256" key="2">
    <source>
        <dbReference type="ARBA" id="ARBA00005675"/>
    </source>
</evidence>
<dbReference type="SFLD" id="SFLDS00003">
    <property type="entry name" value="Haloacid_Dehalogenase"/>
    <property type="match status" value="1"/>
</dbReference>
<keyword evidence="15" id="KW-1185">Reference proteome</keyword>
<evidence type="ECO:0000256" key="9">
    <source>
        <dbReference type="ARBA" id="ARBA00022967"/>
    </source>
</evidence>
<evidence type="ECO:0000256" key="5">
    <source>
        <dbReference type="ARBA" id="ARBA00022692"/>
    </source>
</evidence>
<dbReference type="GO" id="GO:0006883">
    <property type="term" value="P:intracellular sodium ion homeostasis"/>
    <property type="evidence" value="ECO:0007669"/>
    <property type="project" value="TreeGrafter"/>
</dbReference>
<dbReference type="SUPFAM" id="SSF81653">
    <property type="entry name" value="Calcium ATPase, transduction domain A"/>
    <property type="match status" value="1"/>
</dbReference>
<dbReference type="AlphaFoldDB" id="A0A2N0U273"/>
<dbReference type="InterPro" id="IPR004014">
    <property type="entry name" value="ATPase_P-typ_cation-transptr_N"/>
</dbReference>
<dbReference type="GO" id="GO:0030007">
    <property type="term" value="P:intracellular potassium ion homeostasis"/>
    <property type="evidence" value="ECO:0007669"/>
    <property type="project" value="TreeGrafter"/>
</dbReference>
<keyword evidence="4" id="KW-0597">Phosphoprotein</keyword>
<dbReference type="PANTHER" id="PTHR43294:SF21">
    <property type="entry name" value="CATION TRANSPORTING ATPASE"/>
    <property type="match status" value="1"/>
</dbReference>
<comment type="similarity">
    <text evidence="2">Belongs to the cation transport ATPase (P-type) (TC 3.A.3) family. Type IIA subfamily.</text>
</comment>
<evidence type="ECO:0000256" key="10">
    <source>
        <dbReference type="ARBA" id="ARBA00022989"/>
    </source>
</evidence>
<dbReference type="Gene3D" id="3.40.1110.10">
    <property type="entry name" value="Calcium-transporting ATPase, cytoplasmic domain N"/>
    <property type="match status" value="1"/>
</dbReference>
<reference evidence="14 15" key="1">
    <citation type="submission" date="2015-10" db="EMBL/GenBank/DDBJ databases">
        <title>Draft genome sequence of Salegentibacter salinarum KCTC 12975.</title>
        <authorList>
            <person name="Lin W."/>
            <person name="Zheng Q."/>
        </authorList>
    </citation>
    <scope>NUCLEOTIDE SEQUENCE [LARGE SCALE GENOMIC DNA]</scope>
    <source>
        <strain evidence="14 15">KCTC 12975</strain>
    </source>
</reference>
<comment type="caution">
    <text evidence="14">The sequence shown here is derived from an EMBL/GenBank/DDBJ whole genome shotgun (WGS) entry which is preliminary data.</text>
</comment>
<dbReference type="InterPro" id="IPR006068">
    <property type="entry name" value="ATPase_P-typ_cation-transptr_C"/>
</dbReference>
<feature type="domain" description="Cation-transporting P-type ATPase N-terminal" evidence="13">
    <location>
        <begin position="13"/>
        <end position="87"/>
    </location>
</feature>
<feature type="transmembrane region" description="Helical" evidence="12">
    <location>
        <begin position="285"/>
        <end position="305"/>
    </location>
</feature>
<keyword evidence="10 12" id="KW-1133">Transmembrane helix</keyword>
<dbReference type="Gene3D" id="3.40.50.1000">
    <property type="entry name" value="HAD superfamily/HAD-like"/>
    <property type="match status" value="1"/>
</dbReference>
<evidence type="ECO:0000256" key="12">
    <source>
        <dbReference type="SAM" id="Phobius"/>
    </source>
</evidence>
<evidence type="ECO:0000259" key="13">
    <source>
        <dbReference type="SMART" id="SM00831"/>
    </source>
</evidence>
<evidence type="ECO:0000313" key="15">
    <source>
        <dbReference type="Proteomes" id="UP000232673"/>
    </source>
</evidence>
<keyword evidence="7" id="KW-0067">ATP-binding</keyword>
<evidence type="ECO:0000256" key="4">
    <source>
        <dbReference type="ARBA" id="ARBA00022553"/>
    </source>
</evidence>
<dbReference type="SUPFAM" id="SSF56784">
    <property type="entry name" value="HAD-like"/>
    <property type="match status" value="1"/>
</dbReference>
<name>A0A2N0U273_9FLAO</name>
<dbReference type="SFLD" id="SFLDG00002">
    <property type="entry name" value="C1.7:_P-type_atpase_like"/>
    <property type="match status" value="1"/>
</dbReference>
<feature type="transmembrane region" description="Helical" evidence="12">
    <location>
        <begin position="768"/>
        <end position="790"/>
    </location>
</feature>
<dbReference type="InterPro" id="IPR059000">
    <property type="entry name" value="ATPase_P-type_domA"/>
</dbReference>
<feature type="transmembrane region" description="Helical" evidence="12">
    <location>
        <begin position="867"/>
        <end position="885"/>
    </location>
</feature>
<dbReference type="Pfam" id="PF08282">
    <property type="entry name" value="Hydrolase_3"/>
    <property type="match status" value="1"/>
</dbReference>
<feature type="transmembrane region" description="Helical" evidence="12">
    <location>
        <begin position="834"/>
        <end position="855"/>
    </location>
</feature>
<evidence type="ECO:0000256" key="3">
    <source>
        <dbReference type="ARBA" id="ARBA00022475"/>
    </source>
</evidence>
<dbReference type="GO" id="GO:0005391">
    <property type="term" value="F:P-type sodium:potassium-exchanging transporter activity"/>
    <property type="evidence" value="ECO:0007669"/>
    <property type="project" value="TreeGrafter"/>
</dbReference>
<dbReference type="Gene3D" id="1.20.1110.10">
    <property type="entry name" value="Calcium-transporting ATPase, transmembrane domain"/>
    <property type="match status" value="1"/>
</dbReference>
<keyword evidence="3" id="KW-1003">Cell membrane</keyword>
<evidence type="ECO:0000256" key="1">
    <source>
        <dbReference type="ARBA" id="ARBA00004651"/>
    </source>
</evidence>
<dbReference type="GO" id="GO:0016887">
    <property type="term" value="F:ATP hydrolysis activity"/>
    <property type="evidence" value="ECO:0007669"/>
    <property type="project" value="InterPro"/>
</dbReference>
<dbReference type="Pfam" id="PF13246">
    <property type="entry name" value="Cation_ATPase"/>
    <property type="match status" value="1"/>
</dbReference>
<dbReference type="Pfam" id="PF00122">
    <property type="entry name" value="E1-E2_ATPase"/>
    <property type="match status" value="1"/>
</dbReference>
<dbReference type="Pfam" id="PF00690">
    <property type="entry name" value="Cation_ATPase_N"/>
    <property type="match status" value="1"/>
</dbReference>